<name>A0A061SX71_9RHOB</name>
<gene>
    <name evidence="1" type="ORF">PM02_00590</name>
</gene>
<dbReference type="STRING" id="83219.PM02_00590"/>
<protein>
    <recommendedName>
        <fullName evidence="3">DUF1499 domain-containing protein</fullName>
    </recommendedName>
</protein>
<keyword evidence="2" id="KW-1185">Reference proteome</keyword>
<dbReference type="Proteomes" id="UP000027337">
    <property type="component" value="Unassembled WGS sequence"/>
</dbReference>
<dbReference type="eggNOG" id="COG4446">
    <property type="taxonomic scope" value="Bacteria"/>
</dbReference>
<evidence type="ECO:0008006" key="3">
    <source>
        <dbReference type="Google" id="ProtNLM"/>
    </source>
</evidence>
<dbReference type="EMBL" id="JEMU01000001">
    <property type="protein sequence ID" value="KAJ04748.1"/>
    <property type="molecule type" value="Genomic_DNA"/>
</dbReference>
<evidence type="ECO:0000313" key="2">
    <source>
        <dbReference type="Proteomes" id="UP000027337"/>
    </source>
</evidence>
<evidence type="ECO:0000313" key="1">
    <source>
        <dbReference type="EMBL" id="KAJ04748.1"/>
    </source>
</evidence>
<dbReference type="Pfam" id="PF07386">
    <property type="entry name" value="DUF1499"/>
    <property type="match status" value="1"/>
</dbReference>
<accession>A0A061SX71</accession>
<dbReference type="InterPro" id="IPR010865">
    <property type="entry name" value="DUF1499"/>
</dbReference>
<dbReference type="AlphaFoldDB" id="A0A061SX71"/>
<proteinExistence type="predicted"/>
<comment type="caution">
    <text evidence="1">The sequence shown here is derived from an EMBL/GenBank/DDBJ whole genome shotgun (WGS) entry which is preliminary data.</text>
</comment>
<reference evidence="1 2" key="1">
    <citation type="journal article" date="2014" name="Genome Announc.">
        <title>Draft Genome Sequences of Two Isolates of the Roseobacter Group, Sulfitobacter sp. Strains 3SOLIMAR09 and 1FIGIMAR09, from Harbors of Mallorca Island (Mediterranean Sea).</title>
        <authorList>
            <person name="Mas-Llado M."/>
            <person name="Pina-Villalonga J.M."/>
            <person name="Brunet-Galmes I."/>
            <person name="Nogales B."/>
            <person name="Bosch R."/>
        </authorList>
    </citation>
    <scope>NUCLEOTIDE SEQUENCE [LARGE SCALE GENOMIC DNA]</scope>
    <source>
        <strain evidence="1 2">1FIGIMAR09</strain>
    </source>
</reference>
<sequence length="148" mass="16615">MKKGIVMFIWVVLLLVVGAAAYVRLAPSDQGKWHKAASFQNIEEKRGKGFYIWRQPVEDDGTAALAALDRIIRAEPRTALLAGSLADKQLTYVSRSKVVGFPDYTTIGIYQTPDGQPYLEVFGRLRFGRSDLGVNAKRIKGWFRQLQV</sequence>
<organism evidence="1 2">
    <name type="scientific">Sulfitobacter mediterraneus</name>
    <dbReference type="NCBI Taxonomy" id="83219"/>
    <lineage>
        <taxon>Bacteria</taxon>
        <taxon>Pseudomonadati</taxon>
        <taxon>Pseudomonadota</taxon>
        <taxon>Alphaproteobacteria</taxon>
        <taxon>Rhodobacterales</taxon>
        <taxon>Roseobacteraceae</taxon>
        <taxon>Sulfitobacter</taxon>
    </lineage>
</organism>